<dbReference type="RefSeq" id="WP_378967618.1">
    <property type="nucleotide sequence ID" value="NZ_JBHSWN010000001.1"/>
</dbReference>
<comment type="caution">
    <text evidence="1">The sequence shown here is derived from an EMBL/GenBank/DDBJ whole genome shotgun (WGS) entry which is preliminary data.</text>
</comment>
<dbReference type="Proteomes" id="UP001596292">
    <property type="component" value="Unassembled WGS sequence"/>
</dbReference>
<protein>
    <recommendedName>
        <fullName evidence="3">Type II toxin-antitoxin system HicB family antitoxin</fullName>
    </recommendedName>
</protein>
<evidence type="ECO:0000313" key="2">
    <source>
        <dbReference type="Proteomes" id="UP001596292"/>
    </source>
</evidence>
<evidence type="ECO:0008006" key="3">
    <source>
        <dbReference type="Google" id="ProtNLM"/>
    </source>
</evidence>
<keyword evidence="2" id="KW-1185">Reference proteome</keyword>
<organism evidence="1 2">
    <name type="scientific">Methylobacterium komagatae</name>
    <dbReference type="NCBI Taxonomy" id="374425"/>
    <lineage>
        <taxon>Bacteria</taxon>
        <taxon>Pseudomonadati</taxon>
        <taxon>Pseudomonadota</taxon>
        <taxon>Alphaproteobacteria</taxon>
        <taxon>Hyphomicrobiales</taxon>
        <taxon>Methylobacteriaceae</taxon>
        <taxon>Methylobacterium</taxon>
    </lineage>
</organism>
<sequence length="69" mass="7193">MARRASYRITECPDGRFTITVTLAGGGTHTRDGLTSPAAVEEALALLRDLMTACGACLVEEPTLGLAAE</sequence>
<evidence type="ECO:0000313" key="1">
    <source>
        <dbReference type="EMBL" id="MFC6789019.1"/>
    </source>
</evidence>
<dbReference type="EMBL" id="JBHSWN010000001">
    <property type="protein sequence ID" value="MFC6789019.1"/>
    <property type="molecule type" value="Genomic_DNA"/>
</dbReference>
<name>A0ABW2BGJ4_9HYPH</name>
<reference evidence="2" key="1">
    <citation type="journal article" date="2019" name="Int. J. Syst. Evol. Microbiol.">
        <title>The Global Catalogue of Microorganisms (GCM) 10K type strain sequencing project: providing services to taxonomists for standard genome sequencing and annotation.</title>
        <authorList>
            <consortium name="The Broad Institute Genomics Platform"/>
            <consortium name="The Broad Institute Genome Sequencing Center for Infectious Disease"/>
            <person name="Wu L."/>
            <person name="Ma J."/>
        </authorList>
    </citation>
    <scope>NUCLEOTIDE SEQUENCE [LARGE SCALE GENOMIC DNA]</scope>
    <source>
        <strain evidence="2">CCUG 48316</strain>
    </source>
</reference>
<proteinExistence type="predicted"/>
<gene>
    <name evidence="1" type="ORF">ACFQE0_04870</name>
</gene>
<accession>A0ABW2BGJ4</accession>